<dbReference type="Proteomes" id="UP001348641">
    <property type="component" value="Unassembled WGS sequence"/>
</dbReference>
<dbReference type="RefSeq" id="WP_330160833.1">
    <property type="nucleotide sequence ID" value="NZ_BAAAJA010000015.1"/>
</dbReference>
<gene>
    <name evidence="2" type="ORF">Q8A49_25810</name>
</gene>
<feature type="domain" description="DUF1707" evidence="1">
    <location>
        <begin position="9"/>
        <end position="61"/>
    </location>
</feature>
<proteinExistence type="predicted"/>
<accession>A0ABU7KZ37</accession>
<name>A0ABU7KZ37_9ACTN</name>
<evidence type="ECO:0000259" key="1">
    <source>
        <dbReference type="Pfam" id="PF08044"/>
    </source>
</evidence>
<evidence type="ECO:0000313" key="2">
    <source>
        <dbReference type="EMBL" id="MEE2053922.1"/>
    </source>
</evidence>
<reference evidence="2 3" key="1">
    <citation type="submission" date="2023-07" db="EMBL/GenBank/DDBJ databases">
        <authorList>
            <person name="Girao M."/>
            <person name="Carvalho M.F."/>
        </authorList>
    </citation>
    <scope>NUCLEOTIDE SEQUENCE [LARGE SCALE GENOMIC DNA]</scope>
    <source>
        <strain evidence="2 3">66/93</strain>
    </source>
</reference>
<dbReference type="Pfam" id="PF08044">
    <property type="entry name" value="DUF1707"/>
    <property type="match status" value="1"/>
</dbReference>
<sequence>MAPNDMSRMRISDAERDQVSEVLREAAAEGRITLDELDERLNATYAAKTYADLEPLTSDLPAPGGAASPLPSVPGTVPGVLARPQGDPMVLKGGGSSIVRKGGWEVPHRVEAHNKYGSTRLDFREAVLTSPVTEVHVDASWGSADLILPEGATASVDCDASWFGTLRSDVDSMRKQGAPHFVVTGSCQGGGLRVRYKRPFSWGGRGA</sequence>
<dbReference type="PANTHER" id="PTHR40763:SF5">
    <property type="entry name" value="MEMBRANE PROTEIN"/>
    <property type="match status" value="1"/>
</dbReference>
<protein>
    <submittedName>
        <fullName evidence="2">DUF1707 domain-containing protein</fullName>
    </submittedName>
</protein>
<dbReference type="InterPro" id="IPR012551">
    <property type="entry name" value="DUF1707_SHOCT-like"/>
</dbReference>
<organism evidence="2 3">
    <name type="scientific">Nocardiopsis tropica</name>
    <dbReference type="NCBI Taxonomy" id="109330"/>
    <lineage>
        <taxon>Bacteria</taxon>
        <taxon>Bacillati</taxon>
        <taxon>Actinomycetota</taxon>
        <taxon>Actinomycetes</taxon>
        <taxon>Streptosporangiales</taxon>
        <taxon>Nocardiopsidaceae</taxon>
        <taxon>Nocardiopsis</taxon>
    </lineage>
</organism>
<comment type="caution">
    <text evidence="2">The sequence shown here is derived from an EMBL/GenBank/DDBJ whole genome shotgun (WGS) entry which is preliminary data.</text>
</comment>
<dbReference type="EMBL" id="JAUUCC010000087">
    <property type="protein sequence ID" value="MEE2053922.1"/>
    <property type="molecule type" value="Genomic_DNA"/>
</dbReference>
<dbReference type="PANTHER" id="PTHR40763">
    <property type="entry name" value="MEMBRANE PROTEIN-RELATED"/>
    <property type="match status" value="1"/>
</dbReference>
<evidence type="ECO:0000313" key="3">
    <source>
        <dbReference type="Proteomes" id="UP001348641"/>
    </source>
</evidence>